<dbReference type="Proteomes" id="UP000663908">
    <property type="component" value="Chromosome"/>
</dbReference>
<evidence type="ECO:0000313" key="4">
    <source>
        <dbReference type="EMBL" id="QTD96692.1"/>
    </source>
</evidence>
<gene>
    <name evidence="4" type="primary">tal1</name>
    <name evidence="4" type="ORF">S1361_04980</name>
</gene>
<organism evidence="4 5">
    <name type="scientific">Streptomyces cyanogenus</name>
    <dbReference type="NCBI Taxonomy" id="80860"/>
    <lineage>
        <taxon>Bacteria</taxon>
        <taxon>Bacillati</taxon>
        <taxon>Actinomycetota</taxon>
        <taxon>Actinomycetes</taxon>
        <taxon>Kitasatosporales</taxon>
        <taxon>Streptomycetaceae</taxon>
        <taxon>Streptomyces</taxon>
    </lineage>
</organism>
<accession>A0ABX7TJ84</accession>
<feature type="compositionally biased region" description="Low complexity" evidence="2">
    <location>
        <begin position="15"/>
        <end position="37"/>
    </location>
</feature>
<dbReference type="InterPro" id="IPR001509">
    <property type="entry name" value="Epimerase_deHydtase"/>
</dbReference>
<dbReference type="Gene3D" id="3.40.50.720">
    <property type="entry name" value="NAD(P)-binding Rossmann-like Domain"/>
    <property type="match status" value="1"/>
</dbReference>
<comment type="similarity">
    <text evidence="1">Belongs to the NAD(P)-dependent epimerase/dehydratase family.</text>
</comment>
<evidence type="ECO:0000256" key="1">
    <source>
        <dbReference type="ARBA" id="ARBA00007637"/>
    </source>
</evidence>
<dbReference type="PANTHER" id="PTHR43000">
    <property type="entry name" value="DTDP-D-GLUCOSE 4,6-DEHYDRATASE-RELATED"/>
    <property type="match status" value="1"/>
</dbReference>
<feature type="compositionally biased region" description="Basic and acidic residues" evidence="2">
    <location>
        <begin position="1"/>
        <end position="13"/>
    </location>
</feature>
<dbReference type="InterPro" id="IPR036291">
    <property type="entry name" value="NAD(P)-bd_dom_sf"/>
</dbReference>
<dbReference type="EC" id="1.1.1.344" evidence="4"/>
<dbReference type="SUPFAM" id="SSF51735">
    <property type="entry name" value="NAD(P)-binding Rossmann-fold domains"/>
    <property type="match status" value="1"/>
</dbReference>
<evidence type="ECO:0000256" key="2">
    <source>
        <dbReference type="SAM" id="MobiDB-lite"/>
    </source>
</evidence>
<proteinExistence type="inferred from homology"/>
<reference evidence="4 5" key="1">
    <citation type="submission" date="2021-03" db="EMBL/GenBank/DDBJ databases">
        <title>Complete genome sequence of Streptomyces cyanogenus S136, producer of anticancer angucycline landomycin A.</title>
        <authorList>
            <person name="Hrab P."/>
            <person name="Ruckert C."/>
            <person name="Busche T."/>
            <person name="Ostash I."/>
            <person name="Kalinowski J."/>
            <person name="Fedorenko V."/>
            <person name="Yushchuk O."/>
            <person name="Ostash B."/>
        </authorList>
    </citation>
    <scope>NUCLEOTIDE SEQUENCE [LARGE SCALE GENOMIC DNA]</scope>
    <source>
        <strain evidence="4 5">S136</strain>
    </source>
</reference>
<evidence type="ECO:0000259" key="3">
    <source>
        <dbReference type="Pfam" id="PF01370"/>
    </source>
</evidence>
<dbReference type="Pfam" id="PF01370">
    <property type="entry name" value="Epimerase"/>
    <property type="match status" value="1"/>
</dbReference>
<sequence>MRPAHHGGDERTRMTTAHHPAAAPTAEPGPGTTGPAPSVLVLGGTGFLGRHICAAFGATGARLTRVAREAPVDASDVPFIRVDLMDATSERIAEILGATGADIVVNSVGAVWHVGEREMYEANAELVRRLVAAMTSMPGRPRLVHLGSIHEYGPVPRGTRISEEVPTAPDTTYGRSKLLGARLVLDAAAEGTLDGTVLRIANVAGPGTPRESLLGILARRLRERARAAAGEPPPVLRLAPLTAWRDFVDVRDVAGAVVAAARADVCGQVVNIGSGEAVEVRQVVRRLVALSGLSLTVVEDQDRDEQRGDLQWQRCDVSLALRLLGWQPQLSLERSLHDLLVETGVGVLTRSGGA</sequence>
<evidence type="ECO:0000313" key="5">
    <source>
        <dbReference type="Proteomes" id="UP000663908"/>
    </source>
</evidence>
<feature type="domain" description="NAD-dependent epimerase/dehydratase" evidence="3">
    <location>
        <begin position="39"/>
        <end position="273"/>
    </location>
</feature>
<feature type="region of interest" description="Disordered" evidence="2">
    <location>
        <begin position="1"/>
        <end position="37"/>
    </location>
</feature>
<protein>
    <submittedName>
        <fullName evidence="4">dTDP-6-deoxy-L-talose 4-dehydrogenase (NAD(P)(+))</fullName>
        <ecNumber evidence="4">1.1.1.344</ecNumber>
    </submittedName>
</protein>
<keyword evidence="5" id="KW-1185">Reference proteome</keyword>
<dbReference type="EMBL" id="CP071839">
    <property type="protein sequence ID" value="QTD96692.1"/>
    <property type="molecule type" value="Genomic_DNA"/>
</dbReference>
<name>A0ABX7TJ84_STRCY</name>
<dbReference type="GO" id="GO:0016491">
    <property type="term" value="F:oxidoreductase activity"/>
    <property type="evidence" value="ECO:0007669"/>
    <property type="project" value="UniProtKB-KW"/>
</dbReference>
<keyword evidence="4" id="KW-0560">Oxidoreductase</keyword>